<reference evidence="5" key="1">
    <citation type="submission" date="2023-06" db="EMBL/GenBank/DDBJ databases">
        <title>Genome-scale phylogeny and comparative genomics of the fungal order Sordariales.</title>
        <authorList>
            <consortium name="Lawrence Berkeley National Laboratory"/>
            <person name="Hensen N."/>
            <person name="Bonometti L."/>
            <person name="Westerberg I."/>
            <person name="Brannstrom I.O."/>
            <person name="Guillou S."/>
            <person name="Cros-Aarteil S."/>
            <person name="Calhoun S."/>
            <person name="Haridas S."/>
            <person name="Kuo A."/>
            <person name="Mondo S."/>
            <person name="Pangilinan J."/>
            <person name="Riley R."/>
            <person name="Labutti K."/>
            <person name="Andreopoulos B."/>
            <person name="Lipzen A."/>
            <person name="Chen C."/>
            <person name="Yanf M."/>
            <person name="Daum C."/>
            <person name="Ng V."/>
            <person name="Clum A."/>
            <person name="Steindorff A."/>
            <person name="Ohm R."/>
            <person name="Martin F."/>
            <person name="Silar P."/>
            <person name="Natvig D."/>
            <person name="Lalanne C."/>
            <person name="Gautier V."/>
            <person name="Ament-Velasquez S.L."/>
            <person name="Kruys A."/>
            <person name="Hutchinson M.I."/>
            <person name="Powell A.J."/>
            <person name="Barry K."/>
            <person name="Miller A.N."/>
            <person name="Grigoriev I.V."/>
            <person name="Debuchy R."/>
            <person name="Gladieux P."/>
            <person name="Thoren M.H."/>
            <person name="Johannesson H."/>
        </authorList>
    </citation>
    <scope>NUCLEOTIDE SEQUENCE</scope>
    <source>
        <strain evidence="5">PSN4</strain>
    </source>
</reference>
<dbReference type="GO" id="GO:0016747">
    <property type="term" value="F:acyltransferase activity, transferring groups other than amino-acyl groups"/>
    <property type="evidence" value="ECO:0007669"/>
    <property type="project" value="InterPro"/>
</dbReference>
<dbReference type="Gene3D" id="3.40.630.30">
    <property type="match status" value="1"/>
</dbReference>
<dbReference type="PANTHER" id="PTHR43792:SF8">
    <property type="entry name" value="[RIBOSOMAL PROTEIN US5]-ALANINE N-ACETYLTRANSFERASE"/>
    <property type="match status" value="1"/>
</dbReference>
<evidence type="ECO:0000313" key="5">
    <source>
        <dbReference type="EMBL" id="KAK1750178.1"/>
    </source>
</evidence>
<dbReference type="PANTHER" id="PTHR43792">
    <property type="entry name" value="GNAT FAMILY, PUTATIVE (AFU_ORTHOLOGUE AFUA_3G00765)-RELATED-RELATED"/>
    <property type="match status" value="1"/>
</dbReference>
<dbReference type="PROSITE" id="PS51186">
    <property type="entry name" value="GNAT"/>
    <property type="match status" value="1"/>
</dbReference>
<dbReference type="AlphaFoldDB" id="A0AAJ0F4B6"/>
<evidence type="ECO:0000256" key="3">
    <source>
        <dbReference type="ARBA" id="ARBA00038502"/>
    </source>
</evidence>
<keyword evidence="6" id="KW-1185">Reference proteome</keyword>
<gene>
    <name evidence="5" type="ORF">QBC47DRAFT_394747</name>
</gene>
<dbReference type="EMBL" id="MU839849">
    <property type="protein sequence ID" value="KAK1750178.1"/>
    <property type="molecule type" value="Genomic_DNA"/>
</dbReference>
<accession>A0AAJ0F4B6</accession>
<dbReference type="InterPro" id="IPR051531">
    <property type="entry name" value="N-acetyltransferase"/>
</dbReference>
<evidence type="ECO:0000256" key="1">
    <source>
        <dbReference type="ARBA" id="ARBA00022679"/>
    </source>
</evidence>
<evidence type="ECO:0000256" key="2">
    <source>
        <dbReference type="ARBA" id="ARBA00023315"/>
    </source>
</evidence>
<dbReference type="Pfam" id="PF13302">
    <property type="entry name" value="Acetyltransf_3"/>
    <property type="match status" value="1"/>
</dbReference>
<comment type="caution">
    <text evidence="5">The sequence shown here is derived from an EMBL/GenBank/DDBJ whole genome shotgun (WGS) entry which is preliminary data.</text>
</comment>
<evidence type="ECO:0000313" key="6">
    <source>
        <dbReference type="Proteomes" id="UP001239445"/>
    </source>
</evidence>
<keyword evidence="2" id="KW-0012">Acyltransferase</keyword>
<dbReference type="InterPro" id="IPR000182">
    <property type="entry name" value="GNAT_dom"/>
</dbReference>
<sequence length="185" mass="20765">MTPQPILSLKSCVIRPLHVPDAEQIDLIANNPKLERWLRNGFPYSQNVEETRAWIVSLSGDPPSMICYGICAADNPAVVMGTVGFKAKDNIYHRTVEIGYWLGEEFWGRGIAGEAITAFTDWVFTAEQFKHVLRIEAEVFSENKGSARVLQKAGFELEGRRRQAIEKHGVVMDSLLFGKLRNSSV</sequence>
<evidence type="ECO:0000259" key="4">
    <source>
        <dbReference type="PROSITE" id="PS51186"/>
    </source>
</evidence>
<proteinExistence type="inferred from homology"/>
<dbReference type="InterPro" id="IPR016181">
    <property type="entry name" value="Acyl_CoA_acyltransferase"/>
</dbReference>
<feature type="domain" description="N-acetyltransferase" evidence="4">
    <location>
        <begin position="17"/>
        <end position="177"/>
    </location>
</feature>
<dbReference type="Proteomes" id="UP001239445">
    <property type="component" value="Unassembled WGS sequence"/>
</dbReference>
<name>A0AAJ0F4B6_9PEZI</name>
<protein>
    <submittedName>
        <fullName evidence="5">N-acetyltransferase</fullName>
    </submittedName>
</protein>
<comment type="similarity">
    <text evidence="3">Belongs to the acetyltransferase family. RimJ subfamily.</text>
</comment>
<dbReference type="SUPFAM" id="SSF55729">
    <property type="entry name" value="Acyl-CoA N-acyltransferases (Nat)"/>
    <property type="match status" value="1"/>
</dbReference>
<keyword evidence="1" id="KW-0808">Transferase</keyword>
<organism evidence="5 6">
    <name type="scientific">Echria macrotheca</name>
    <dbReference type="NCBI Taxonomy" id="438768"/>
    <lineage>
        <taxon>Eukaryota</taxon>
        <taxon>Fungi</taxon>
        <taxon>Dikarya</taxon>
        <taxon>Ascomycota</taxon>
        <taxon>Pezizomycotina</taxon>
        <taxon>Sordariomycetes</taxon>
        <taxon>Sordariomycetidae</taxon>
        <taxon>Sordariales</taxon>
        <taxon>Schizotheciaceae</taxon>
        <taxon>Echria</taxon>
    </lineage>
</organism>